<feature type="region of interest" description="Disordered" evidence="4">
    <location>
        <begin position="44"/>
        <end position="75"/>
    </location>
</feature>
<keyword evidence="1 3" id="KW-0479">Metal-binding</keyword>
<dbReference type="InterPro" id="IPR045218">
    <property type="entry name" value="DA1-like"/>
</dbReference>
<proteinExistence type="predicted"/>
<keyword evidence="2 3" id="KW-0862">Zinc</keyword>
<dbReference type="AlphaFoldDB" id="A0AAP0PWF1"/>
<dbReference type="GO" id="GO:0046872">
    <property type="term" value="F:metal ion binding"/>
    <property type="evidence" value="ECO:0007669"/>
    <property type="project" value="UniProtKB-KW"/>
</dbReference>
<feature type="region of interest" description="Disordered" evidence="4">
    <location>
        <begin position="425"/>
        <end position="450"/>
    </location>
</feature>
<dbReference type="EMBL" id="JBBNAG010000002">
    <property type="protein sequence ID" value="KAK9158902.1"/>
    <property type="molecule type" value="Genomic_DNA"/>
</dbReference>
<dbReference type="SUPFAM" id="SSF57716">
    <property type="entry name" value="Glucocorticoid receptor-like (DNA-binding domain)"/>
    <property type="match status" value="1"/>
</dbReference>
<protein>
    <recommendedName>
        <fullName evidence="5">LIM zinc-binding domain-containing protein</fullName>
    </recommendedName>
</protein>
<evidence type="ECO:0000256" key="3">
    <source>
        <dbReference type="PROSITE-ProRule" id="PRU00125"/>
    </source>
</evidence>
<dbReference type="PROSITE" id="PS00478">
    <property type="entry name" value="LIM_DOMAIN_1"/>
    <property type="match status" value="1"/>
</dbReference>
<reference evidence="6 7" key="1">
    <citation type="submission" date="2024-01" db="EMBL/GenBank/DDBJ databases">
        <title>Genome assemblies of Stephania.</title>
        <authorList>
            <person name="Yang L."/>
        </authorList>
    </citation>
    <scope>NUCLEOTIDE SEQUENCE [LARGE SCALE GENOMIC DNA]</scope>
    <source>
        <strain evidence="6">JXDWG</strain>
        <tissue evidence="6">Leaf</tissue>
    </source>
</reference>
<gene>
    <name evidence="6" type="ORF">Scep_005476</name>
</gene>
<comment type="caution">
    <text evidence="6">The sequence shown here is derived from an EMBL/GenBank/DDBJ whole genome shotgun (WGS) entry which is preliminary data.</text>
</comment>
<dbReference type="Gene3D" id="2.10.110.10">
    <property type="entry name" value="Cysteine Rich Protein"/>
    <property type="match status" value="1"/>
</dbReference>
<dbReference type="CDD" id="cd09396">
    <property type="entry name" value="LIM_DA1"/>
    <property type="match status" value="1"/>
</dbReference>
<dbReference type="PANTHER" id="PTHR24209">
    <property type="entry name" value="PROTEIN DA1-RELATED 2"/>
    <property type="match status" value="1"/>
</dbReference>
<evidence type="ECO:0000256" key="4">
    <source>
        <dbReference type="SAM" id="MobiDB-lite"/>
    </source>
</evidence>
<feature type="region of interest" description="Disordered" evidence="4">
    <location>
        <begin position="1"/>
        <end position="28"/>
    </location>
</feature>
<dbReference type="PANTHER" id="PTHR24209:SF7">
    <property type="entry name" value="PROTEIN DA1-RELATED 2"/>
    <property type="match status" value="1"/>
</dbReference>
<dbReference type="Pfam" id="PF12315">
    <property type="entry name" value="DA1-like"/>
    <property type="match status" value="1"/>
</dbReference>
<dbReference type="Proteomes" id="UP001419268">
    <property type="component" value="Unassembled WGS sequence"/>
</dbReference>
<dbReference type="InterPro" id="IPR022087">
    <property type="entry name" value="DA1-like_dom"/>
</dbReference>
<dbReference type="SMART" id="SM00132">
    <property type="entry name" value="LIM"/>
    <property type="match status" value="1"/>
</dbReference>
<dbReference type="PROSITE" id="PS50023">
    <property type="entry name" value="LIM_DOMAIN_2"/>
    <property type="match status" value="1"/>
</dbReference>
<organism evidence="6 7">
    <name type="scientific">Stephania cephalantha</name>
    <dbReference type="NCBI Taxonomy" id="152367"/>
    <lineage>
        <taxon>Eukaryota</taxon>
        <taxon>Viridiplantae</taxon>
        <taxon>Streptophyta</taxon>
        <taxon>Embryophyta</taxon>
        <taxon>Tracheophyta</taxon>
        <taxon>Spermatophyta</taxon>
        <taxon>Magnoliopsida</taxon>
        <taxon>Ranunculales</taxon>
        <taxon>Menispermaceae</taxon>
        <taxon>Menispermoideae</taxon>
        <taxon>Cissampelideae</taxon>
        <taxon>Stephania</taxon>
    </lineage>
</organism>
<accession>A0AAP0PWF1</accession>
<dbReference type="Pfam" id="PF00412">
    <property type="entry name" value="LIM"/>
    <property type="match status" value="1"/>
</dbReference>
<feature type="domain" description="LIM zinc-binding" evidence="5">
    <location>
        <begin position="137"/>
        <end position="197"/>
    </location>
</feature>
<keyword evidence="7" id="KW-1185">Reference proteome</keyword>
<feature type="compositionally biased region" description="Low complexity" evidence="4">
    <location>
        <begin position="425"/>
        <end position="444"/>
    </location>
</feature>
<evidence type="ECO:0000313" key="6">
    <source>
        <dbReference type="EMBL" id="KAK9158902.1"/>
    </source>
</evidence>
<dbReference type="GO" id="GO:0043130">
    <property type="term" value="F:ubiquitin binding"/>
    <property type="evidence" value="ECO:0007669"/>
    <property type="project" value="TreeGrafter"/>
</dbReference>
<evidence type="ECO:0000313" key="7">
    <source>
        <dbReference type="Proteomes" id="UP001419268"/>
    </source>
</evidence>
<evidence type="ECO:0000259" key="5">
    <source>
        <dbReference type="PROSITE" id="PS50023"/>
    </source>
</evidence>
<keyword evidence="3" id="KW-0440">LIM domain</keyword>
<name>A0AAP0PWF1_9MAGN</name>
<dbReference type="InterPro" id="IPR001781">
    <property type="entry name" value="Znf_LIM"/>
</dbReference>
<evidence type="ECO:0000256" key="2">
    <source>
        <dbReference type="ARBA" id="ARBA00022833"/>
    </source>
</evidence>
<evidence type="ECO:0000256" key="1">
    <source>
        <dbReference type="ARBA" id="ARBA00022723"/>
    </source>
</evidence>
<sequence>MGSSGIKHSSDPCVFGWRSGSASGGKKSCFSRWLDKLFKRDLGRGRIENGRRPQLQRKQSMPGHAPGGAVDERTRAEKEECDRSFALSLDEGSRKPSGCRRETDSDEDLARVLQDFENSPSYSPFGQPQIFPGQHYRSCAGCKQLIGYGNYLSCMGTFWHPDCFCCYKCHLPITENEFSLSGKNPYHNTCFKELHHPKCEVCHQFIPMNGAGLIEYRSHPFWCQRYCPSHEHDGTARCCSCERLESKNARYVSLGDRRSLCLECYESAIMDTGECLPLYHSIRDFYEGLNMKLEQQIPILLVERPALNEAIEGEKNSYHHMPETRGLCLSEEQTVTSIFKRPRFGGNRLIGMRTQQQKLTRRCDVTAILVLYGLPRLLTGSILAHELMHAWLRLKGFRNLNPMVEEGICQVLSHVWLESEIPISQSMPSTSRAPSSSSSSSSSSKKGGKSNLEKRLGEFFMHQIANDTSTAYGEGYRTAYAAVMKHGLHATLEHIRHTGNLP</sequence>